<dbReference type="OrthoDB" id="5813613at2759"/>
<name>A0A8S3ZXA4_9EUPU</name>
<dbReference type="Pfam" id="PF01581">
    <property type="entry name" value="FARP"/>
    <property type="match status" value="1"/>
</dbReference>
<dbReference type="InterPro" id="IPR002544">
    <property type="entry name" value="FMRFamid-related_peptide-like"/>
</dbReference>
<evidence type="ECO:0000313" key="8">
    <source>
        <dbReference type="EMBL" id="CAG5134327.1"/>
    </source>
</evidence>
<comment type="caution">
    <text evidence="8">The sequence shown here is derived from an EMBL/GenBank/DDBJ whole genome shotgun (WGS) entry which is preliminary data.</text>
</comment>
<feature type="compositionally biased region" description="Basic and acidic residues" evidence="6">
    <location>
        <begin position="324"/>
        <end position="337"/>
    </location>
</feature>
<evidence type="ECO:0000256" key="1">
    <source>
        <dbReference type="ARBA" id="ARBA00004613"/>
    </source>
</evidence>
<feature type="signal peptide" evidence="7">
    <location>
        <begin position="1"/>
        <end position="27"/>
    </location>
</feature>
<evidence type="ECO:0000313" key="9">
    <source>
        <dbReference type="Proteomes" id="UP000678393"/>
    </source>
</evidence>
<gene>
    <name evidence="8" type="ORF">CUNI_LOCUS19885</name>
</gene>
<evidence type="ECO:0000256" key="3">
    <source>
        <dbReference type="ARBA" id="ARBA00022525"/>
    </source>
</evidence>
<protein>
    <submittedName>
        <fullName evidence="8">Uncharacterized protein</fullName>
    </submittedName>
</protein>
<reference evidence="8" key="1">
    <citation type="submission" date="2021-04" db="EMBL/GenBank/DDBJ databases">
        <authorList>
            <consortium name="Molecular Ecology Group"/>
        </authorList>
    </citation>
    <scope>NUCLEOTIDE SEQUENCE</scope>
</reference>
<evidence type="ECO:0000256" key="5">
    <source>
        <dbReference type="ARBA" id="ARBA00023320"/>
    </source>
</evidence>
<proteinExistence type="inferred from homology"/>
<evidence type="ECO:0000256" key="4">
    <source>
        <dbReference type="ARBA" id="ARBA00022815"/>
    </source>
</evidence>
<evidence type="ECO:0000256" key="6">
    <source>
        <dbReference type="SAM" id="MobiDB-lite"/>
    </source>
</evidence>
<evidence type="ECO:0000256" key="7">
    <source>
        <dbReference type="SAM" id="SignalP"/>
    </source>
</evidence>
<organism evidence="8 9">
    <name type="scientific">Candidula unifasciata</name>
    <dbReference type="NCBI Taxonomy" id="100452"/>
    <lineage>
        <taxon>Eukaryota</taxon>
        <taxon>Metazoa</taxon>
        <taxon>Spiralia</taxon>
        <taxon>Lophotrochozoa</taxon>
        <taxon>Mollusca</taxon>
        <taxon>Gastropoda</taxon>
        <taxon>Heterobranchia</taxon>
        <taxon>Euthyneura</taxon>
        <taxon>Panpulmonata</taxon>
        <taxon>Eupulmonata</taxon>
        <taxon>Stylommatophora</taxon>
        <taxon>Helicina</taxon>
        <taxon>Helicoidea</taxon>
        <taxon>Geomitridae</taxon>
        <taxon>Candidula</taxon>
    </lineage>
</organism>
<dbReference type="Proteomes" id="UP000678393">
    <property type="component" value="Unassembled WGS sequence"/>
</dbReference>
<feature type="region of interest" description="Disordered" evidence="6">
    <location>
        <begin position="324"/>
        <end position="357"/>
    </location>
</feature>
<sequence>MTQAKHAVFRLTFPVLLLASLTMAATGAVVGSSSVNFKTGSSVDKLESPNRFKRMSDISQQGQDYASDHVPRMSGLSEITNLEPEYEKYLNADDVLDKLSGLYSLSTDEMNSEAAGNSKRASQFMRIGRGPSSFVRIGKSEINGDDNIDKRASSFVRIGKAPSSFVRIGKAPSSFVRIGKAPSSFVRIGKAPSSFVRIGKAPSSFVRIGRAPSSFVRIGKSDTSFDENDLNTYYEQESDNFDKRASSFVRIGKAPSSFVRIGKAPSSFVRIGKSALAANLDDQLESESNEKEKKASSFVRIGKSKFDNEINDAKRASSFVRIGKSDMKSDQNSDSQKRASSFVRIGKSWPSDSQNSELLSPLDASVKASESLLSGSVGDKEPIKVETRGSAFVRIGKIPSSAFVRIGKNDGLLIDEAEGTRNTRGSHSSFVRIGK</sequence>
<keyword evidence="5" id="KW-0527">Neuropeptide</keyword>
<dbReference type="GO" id="GO:0005576">
    <property type="term" value="C:extracellular region"/>
    <property type="evidence" value="ECO:0007669"/>
    <property type="project" value="UniProtKB-SubCell"/>
</dbReference>
<dbReference type="AlphaFoldDB" id="A0A8S3ZXA4"/>
<keyword evidence="9" id="KW-1185">Reference proteome</keyword>
<keyword evidence="7" id="KW-0732">Signal</keyword>
<accession>A0A8S3ZXA4</accession>
<evidence type="ECO:0000256" key="2">
    <source>
        <dbReference type="ARBA" id="ARBA00006356"/>
    </source>
</evidence>
<keyword evidence="3" id="KW-0964">Secreted</keyword>
<dbReference type="GO" id="GO:0007218">
    <property type="term" value="P:neuropeptide signaling pathway"/>
    <property type="evidence" value="ECO:0007669"/>
    <property type="project" value="UniProtKB-KW"/>
</dbReference>
<feature type="chain" id="PRO_5035913907" evidence="7">
    <location>
        <begin position="28"/>
        <end position="435"/>
    </location>
</feature>
<comment type="subcellular location">
    <subcellularLocation>
        <location evidence="1">Secreted</location>
    </subcellularLocation>
</comment>
<dbReference type="EMBL" id="CAJHNH020007057">
    <property type="protein sequence ID" value="CAG5134327.1"/>
    <property type="molecule type" value="Genomic_DNA"/>
</dbReference>
<keyword evidence="4" id="KW-0027">Amidation</keyword>
<comment type="similarity">
    <text evidence="2">Belongs to the FARP (FMRFamide related peptide) family.</text>
</comment>